<dbReference type="PANTHER" id="PTHR42852">
    <property type="entry name" value="THIOL:DISULFIDE INTERCHANGE PROTEIN DSBE"/>
    <property type="match status" value="1"/>
</dbReference>
<evidence type="ECO:0000256" key="5">
    <source>
        <dbReference type="ARBA" id="ARBA00023284"/>
    </source>
</evidence>
<comment type="similarity">
    <text evidence="2">Belongs to the thioredoxin family. DsbE subfamily.</text>
</comment>
<evidence type="ECO:0000256" key="2">
    <source>
        <dbReference type="ARBA" id="ARBA00007758"/>
    </source>
</evidence>
<reference evidence="7" key="1">
    <citation type="submission" date="2019-02" db="EMBL/GenBank/DDBJ databases">
        <authorList>
            <person name="Gruber-Vodicka R. H."/>
            <person name="Seah K. B. B."/>
        </authorList>
    </citation>
    <scope>NUCLEOTIDE SEQUENCE</scope>
    <source>
        <strain evidence="7">BECK_S313</strain>
    </source>
</reference>
<protein>
    <submittedName>
        <fullName evidence="7">Cytochrome c biogenesis protein CcmG, thiol:disulfide interchange protein DsbE</fullName>
    </submittedName>
</protein>
<organism evidence="7">
    <name type="scientific">Candidatus Kentrum sp. LPFa</name>
    <dbReference type="NCBI Taxonomy" id="2126335"/>
    <lineage>
        <taxon>Bacteria</taxon>
        <taxon>Pseudomonadati</taxon>
        <taxon>Pseudomonadota</taxon>
        <taxon>Gammaproteobacteria</taxon>
        <taxon>Candidatus Kentrum</taxon>
    </lineage>
</organism>
<dbReference type="InterPro" id="IPR013740">
    <property type="entry name" value="Redoxin"/>
</dbReference>
<comment type="subcellular location">
    <subcellularLocation>
        <location evidence="1">Cell inner membrane</location>
        <topology evidence="1">Single-pass membrane protein</topology>
        <orientation evidence="1">Periplasmic side</orientation>
    </subcellularLocation>
</comment>
<evidence type="ECO:0000256" key="4">
    <source>
        <dbReference type="ARBA" id="ARBA00023157"/>
    </source>
</evidence>
<dbReference type="GO" id="GO:0015036">
    <property type="term" value="F:disulfide oxidoreductase activity"/>
    <property type="evidence" value="ECO:0007669"/>
    <property type="project" value="InterPro"/>
</dbReference>
<evidence type="ECO:0000256" key="3">
    <source>
        <dbReference type="ARBA" id="ARBA00022748"/>
    </source>
</evidence>
<dbReference type="EMBL" id="CAADFK010000106">
    <property type="protein sequence ID" value="VFK16954.1"/>
    <property type="molecule type" value="Genomic_DNA"/>
</dbReference>
<keyword evidence="4" id="KW-1015">Disulfide bond</keyword>
<dbReference type="SUPFAM" id="SSF52833">
    <property type="entry name" value="Thioredoxin-like"/>
    <property type="match status" value="1"/>
</dbReference>
<dbReference type="PANTHER" id="PTHR42852:SF6">
    <property type="entry name" value="THIOL:DISULFIDE INTERCHANGE PROTEIN DSBE"/>
    <property type="match status" value="1"/>
</dbReference>
<dbReference type="InterPro" id="IPR036249">
    <property type="entry name" value="Thioredoxin-like_sf"/>
</dbReference>
<evidence type="ECO:0000259" key="6">
    <source>
        <dbReference type="PROSITE" id="PS51352"/>
    </source>
</evidence>
<dbReference type="GO" id="GO:0005886">
    <property type="term" value="C:plasma membrane"/>
    <property type="evidence" value="ECO:0007669"/>
    <property type="project" value="UniProtKB-SubCell"/>
</dbReference>
<dbReference type="InterPro" id="IPR013766">
    <property type="entry name" value="Thioredoxin_domain"/>
</dbReference>
<sequence length="196" mass="21387">MKNTLTTLLIPTTFIALIALLWAGLGRDPRLVPSPLIGKPLPTFELSRVRDPEMTLRSTDLLGKVSLLNVWATWCVSCRREHGFLMALAQSGEIPIYGIDYKDDRAAAVAWLDRIGDPYVASAYDPEGRLGLDLGVYGTPETFIIDAKGIIAHKHVGPITESVWRDDMLPIIRGLKENVVSKGEASATPSPLPRGG</sequence>
<dbReference type="NCBIfam" id="TIGR00385">
    <property type="entry name" value="dsbE"/>
    <property type="match status" value="1"/>
</dbReference>
<dbReference type="CDD" id="cd03010">
    <property type="entry name" value="TlpA_like_DsbE"/>
    <property type="match status" value="1"/>
</dbReference>
<dbReference type="InterPro" id="IPR004799">
    <property type="entry name" value="Periplasmic_diS_OxRdtase_DsbE"/>
</dbReference>
<dbReference type="PROSITE" id="PS51352">
    <property type="entry name" value="THIOREDOXIN_2"/>
    <property type="match status" value="1"/>
</dbReference>
<name>A0A450WIU3_9GAMM</name>
<evidence type="ECO:0000256" key="1">
    <source>
        <dbReference type="ARBA" id="ARBA00004383"/>
    </source>
</evidence>
<dbReference type="PROSITE" id="PS00194">
    <property type="entry name" value="THIOREDOXIN_1"/>
    <property type="match status" value="1"/>
</dbReference>
<evidence type="ECO:0000313" key="7">
    <source>
        <dbReference type="EMBL" id="VFK16954.1"/>
    </source>
</evidence>
<dbReference type="GO" id="GO:0030288">
    <property type="term" value="C:outer membrane-bounded periplasmic space"/>
    <property type="evidence" value="ECO:0007669"/>
    <property type="project" value="InterPro"/>
</dbReference>
<gene>
    <name evidence="7" type="ORF">BECKLPF1236B_GA0070989_11068</name>
</gene>
<proteinExistence type="inferred from homology"/>
<keyword evidence="5" id="KW-0676">Redox-active center</keyword>
<dbReference type="AlphaFoldDB" id="A0A450WIU3"/>
<feature type="domain" description="Thioredoxin" evidence="6">
    <location>
        <begin position="35"/>
        <end position="177"/>
    </location>
</feature>
<accession>A0A450WIU3</accession>
<dbReference type="Pfam" id="PF08534">
    <property type="entry name" value="Redoxin"/>
    <property type="match status" value="1"/>
</dbReference>
<dbReference type="Gene3D" id="3.40.30.10">
    <property type="entry name" value="Glutaredoxin"/>
    <property type="match status" value="1"/>
</dbReference>
<dbReference type="InterPro" id="IPR017937">
    <property type="entry name" value="Thioredoxin_CS"/>
</dbReference>
<dbReference type="InterPro" id="IPR050553">
    <property type="entry name" value="Thioredoxin_ResA/DsbE_sf"/>
</dbReference>
<dbReference type="GO" id="GO:0017004">
    <property type="term" value="P:cytochrome complex assembly"/>
    <property type="evidence" value="ECO:0007669"/>
    <property type="project" value="UniProtKB-KW"/>
</dbReference>
<keyword evidence="3" id="KW-0201">Cytochrome c-type biogenesis</keyword>